<protein>
    <submittedName>
        <fullName evidence="2">Uncharacterized protein</fullName>
    </submittedName>
</protein>
<feature type="transmembrane region" description="Helical" evidence="1">
    <location>
        <begin position="25"/>
        <end position="42"/>
    </location>
</feature>
<evidence type="ECO:0000313" key="2">
    <source>
        <dbReference type="EMBL" id="CAF9924278.1"/>
    </source>
</evidence>
<reference evidence="2" key="1">
    <citation type="submission" date="2021-03" db="EMBL/GenBank/DDBJ databases">
        <authorList>
            <person name="Tagirdzhanova G."/>
        </authorList>
    </citation>
    <scope>NUCLEOTIDE SEQUENCE</scope>
</reference>
<keyword evidence="1" id="KW-0812">Transmembrane</keyword>
<organism evidence="2 3">
    <name type="scientific">Gomphillus americanus</name>
    <dbReference type="NCBI Taxonomy" id="1940652"/>
    <lineage>
        <taxon>Eukaryota</taxon>
        <taxon>Fungi</taxon>
        <taxon>Dikarya</taxon>
        <taxon>Ascomycota</taxon>
        <taxon>Pezizomycotina</taxon>
        <taxon>Lecanoromycetes</taxon>
        <taxon>OSLEUM clade</taxon>
        <taxon>Ostropomycetidae</taxon>
        <taxon>Ostropales</taxon>
        <taxon>Graphidaceae</taxon>
        <taxon>Gomphilloideae</taxon>
        <taxon>Gomphillus</taxon>
    </lineage>
</organism>
<gene>
    <name evidence="2" type="ORF">GOMPHAMPRED_003578</name>
</gene>
<comment type="caution">
    <text evidence="2">The sequence shown here is derived from an EMBL/GenBank/DDBJ whole genome shotgun (WGS) entry which is preliminary data.</text>
</comment>
<sequence length="620" mass="70324">MDAAEARAYINGSTAYSTPVRRPRGPLIICGVAAFIFFSIFFSTSSVQQVSTIAKDAAYSLPRPHMPAFPEFPNLFRPTVHQPPPQKNSSSGTTKWYSDWKWLNPFSSSVTLDETRVVLPPLKDRPHIYTYYDAPKNRTKEVVEEEKQILSLWRRAWWAQGFTPIILGSTEAMQNPHYETLQMRKLDDKVKNELMRWLAWGYMGEGILTNWLLLPMAPRNDADLSFLRRGNYGTKLLRYETMDNSIYAAMTKDMINEAISTVLANPKLDKQASLQDAIPDSHAFDIQVQPTGFALYNIHTIRNSYKTIATGLETNEAEGLKSLQRLMTSHLHGTFLEQFPAGIAVLNLENLRTTMLVSHSVQLANILNKCSNSPIPGSCPPNRPSCRSCKTGNISYTSTISNDTKSFTIGVIPHPYTYALLERAPSEIDVPWVRRTSERDPWITRITDNIAKGLSAYGRIITFKNLIANDETRHASIWHTVERDWNWKDLEWHFGFALPVPEAESGSKAKIQPAPEALTLIEMTTESDPPQFAELLRTLGSNRPTSRVLADQVSLIKKSGEILTQEKFKGPVDMRGVIEAWNLADTEAWRFVNAFAVREHVQQERWEREEKRFFGGEGVQ</sequence>
<evidence type="ECO:0000313" key="3">
    <source>
        <dbReference type="Proteomes" id="UP000664169"/>
    </source>
</evidence>
<dbReference type="EMBL" id="CAJPDQ010000021">
    <property type="protein sequence ID" value="CAF9924278.1"/>
    <property type="molecule type" value="Genomic_DNA"/>
</dbReference>
<keyword evidence="1" id="KW-0472">Membrane</keyword>
<name>A0A8H3IMB9_9LECA</name>
<dbReference type="PANTHER" id="PTHR42055">
    <property type="entry name" value="YALI0E03476P"/>
    <property type="match status" value="1"/>
</dbReference>
<dbReference type="PANTHER" id="PTHR42055:SF1">
    <property type="entry name" value="YALI0E03476P"/>
    <property type="match status" value="1"/>
</dbReference>
<dbReference type="Proteomes" id="UP000664169">
    <property type="component" value="Unassembled WGS sequence"/>
</dbReference>
<proteinExistence type="predicted"/>
<dbReference type="OrthoDB" id="5312133at2759"/>
<keyword evidence="1" id="KW-1133">Transmembrane helix</keyword>
<accession>A0A8H3IMB9</accession>
<dbReference type="AlphaFoldDB" id="A0A8H3IMB9"/>
<keyword evidence="3" id="KW-1185">Reference proteome</keyword>
<evidence type="ECO:0000256" key="1">
    <source>
        <dbReference type="SAM" id="Phobius"/>
    </source>
</evidence>